<reference evidence="2" key="1">
    <citation type="journal article" date="2019" name="Int. J. Syst. Evol. Microbiol.">
        <title>The Global Catalogue of Microorganisms (GCM) 10K type strain sequencing project: providing services to taxonomists for standard genome sequencing and annotation.</title>
        <authorList>
            <consortium name="The Broad Institute Genomics Platform"/>
            <consortium name="The Broad Institute Genome Sequencing Center for Infectious Disease"/>
            <person name="Wu L."/>
            <person name="Ma J."/>
        </authorList>
    </citation>
    <scope>NUCLEOTIDE SEQUENCE [LARGE SCALE GENOMIC DNA]</scope>
    <source>
        <strain evidence="2">JCM 14560</strain>
    </source>
</reference>
<name>A0ABP5KZF9_9ACTN</name>
<evidence type="ECO:0000313" key="2">
    <source>
        <dbReference type="Proteomes" id="UP001422759"/>
    </source>
</evidence>
<gene>
    <name evidence="1" type="ORF">GCM10009760_18690</name>
</gene>
<proteinExistence type="predicted"/>
<keyword evidence="2" id="KW-1185">Reference proteome</keyword>
<comment type="caution">
    <text evidence="1">The sequence shown here is derived from an EMBL/GenBank/DDBJ whole genome shotgun (WGS) entry which is preliminary data.</text>
</comment>
<organism evidence="1 2">
    <name type="scientific">Kitasatospora kazusensis</name>
    <dbReference type="NCBI Taxonomy" id="407974"/>
    <lineage>
        <taxon>Bacteria</taxon>
        <taxon>Bacillati</taxon>
        <taxon>Actinomycetota</taxon>
        <taxon>Actinomycetes</taxon>
        <taxon>Kitasatosporales</taxon>
        <taxon>Streptomycetaceae</taxon>
        <taxon>Kitasatospora</taxon>
    </lineage>
</organism>
<dbReference type="RefSeq" id="WP_344462783.1">
    <property type="nucleotide sequence ID" value="NZ_BAAANT010000008.1"/>
</dbReference>
<dbReference type="Proteomes" id="UP001422759">
    <property type="component" value="Unassembled WGS sequence"/>
</dbReference>
<protein>
    <submittedName>
        <fullName evidence="1">Uncharacterized protein</fullName>
    </submittedName>
</protein>
<accession>A0ABP5KZF9</accession>
<sequence length="131" mass="14575">MSAPDRADVTVLLHLVERAERGSLLPAEAAILRAGIRDLAEYREWCAEWSRIADDGRRYLHVMRRALRRAVVRAQRGRRAEAELARLRAATTAVPDGQAYEALLAAQLLDGLALARAARRLEPVTRRTAAP</sequence>
<evidence type="ECO:0000313" key="1">
    <source>
        <dbReference type="EMBL" id="GAA2137842.1"/>
    </source>
</evidence>
<dbReference type="EMBL" id="BAAANT010000008">
    <property type="protein sequence ID" value="GAA2137842.1"/>
    <property type="molecule type" value="Genomic_DNA"/>
</dbReference>